<proteinExistence type="predicted"/>
<keyword evidence="1" id="KW-0472">Membrane</keyword>
<reference evidence="2 3" key="2">
    <citation type="submission" date="2018-03" db="EMBL/GenBank/DDBJ databases">
        <authorList>
            <person name="Keele B.F."/>
        </authorList>
    </citation>
    <scope>NUCLEOTIDE SEQUENCE [LARGE SCALE GENOMIC DNA]</scope>
    <source>
        <strain evidence="2 3">D13</strain>
    </source>
</reference>
<evidence type="ECO:0000313" key="3">
    <source>
        <dbReference type="Proteomes" id="UP000241074"/>
    </source>
</evidence>
<name>A0A2P1PS19_9GAMM</name>
<feature type="transmembrane region" description="Helical" evidence="1">
    <location>
        <begin position="34"/>
        <end position="56"/>
    </location>
</feature>
<dbReference type="EMBL" id="CP027860">
    <property type="protein sequence ID" value="AVP97653.1"/>
    <property type="molecule type" value="Genomic_DNA"/>
</dbReference>
<evidence type="ECO:0000256" key="1">
    <source>
        <dbReference type="SAM" id="Phobius"/>
    </source>
</evidence>
<protein>
    <submittedName>
        <fullName evidence="2">Uncharacterized protein</fullName>
    </submittedName>
</protein>
<keyword evidence="1" id="KW-0812">Transmembrane</keyword>
<reference evidence="2 3" key="1">
    <citation type="submission" date="2018-03" db="EMBL/GenBank/DDBJ databases">
        <title>Ahniella affigens gen. nov., sp. nov., a gammaproteobacterium isolated from sandy soil near a stream.</title>
        <authorList>
            <person name="Ko Y."/>
            <person name="Kim J.-H."/>
        </authorList>
    </citation>
    <scope>NUCLEOTIDE SEQUENCE [LARGE SCALE GENOMIC DNA]</scope>
    <source>
        <strain evidence="2 3">D13</strain>
    </source>
</reference>
<sequence length="101" mass="11297">MMSVLATILLLPWFLILCWVYWRMGRAHQDAPGFDRLAIIVAMVLALVSGYVGLGYADPVYGRLWPQILASLLAYGVFLLVLALAAIWRGRKRRHAPASLT</sequence>
<accession>A0A2P1PS19</accession>
<feature type="transmembrane region" description="Helical" evidence="1">
    <location>
        <begin position="68"/>
        <end position="88"/>
    </location>
</feature>
<dbReference type="OrthoDB" id="6054159at2"/>
<organism evidence="2 3">
    <name type="scientific">Ahniella affigens</name>
    <dbReference type="NCBI Taxonomy" id="2021234"/>
    <lineage>
        <taxon>Bacteria</taxon>
        <taxon>Pseudomonadati</taxon>
        <taxon>Pseudomonadota</taxon>
        <taxon>Gammaproteobacteria</taxon>
        <taxon>Lysobacterales</taxon>
        <taxon>Rhodanobacteraceae</taxon>
        <taxon>Ahniella</taxon>
    </lineage>
</organism>
<dbReference type="Proteomes" id="UP000241074">
    <property type="component" value="Chromosome"/>
</dbReference>
<feature type="transmembrane region" description="Helical" evidence="1">
    <location>
        <begin position="6"/>
        <end position="22"/>
    </location>
</feature>
<keyword evidence="3" id="KW-1185">Reference proteome</keyword>
<dbReference type="KEGG" id="xba:C7S18_10775"/>
<evidence type="ECO:0000313" key="2">
    <source>
        <dbReference type="EMBL" id="AVP97653.1"/>
    </source>
</evidence>
<gene>
    <name evidence="2" type="ORF">C7S18_10775</name>
</gene>
<dbReference type="AlphaFoldDB" id="A0A2P1PS19"/>
<dbReference type="RefSeq" id="WP_106891573.1">
    <property type="nucleotide sequence ID" value="NZ_CP027860.1"/>
</dbReference>
<keyword evidence="1" id="KW-1133">Transmembrane helix</keyword>